<accession>A0ABY7D3I7</accession>
<dbReference type="RefSeq" id="XP_053027721.1">
    <property type="nucleotide sequence ID" value="XM_053164150.1"/>
</dbReference>
<proteinExistence type="predicted"/>
<feature type="region of interest" description="Disordered" evidence="1">
    <location>
        <begin position="167"/>
        <end position="203"/>
    </location>
</feature>
<gene>
    <name evidence="2" type="ORF">PtA15_16A72</name>
</gene>
<keyword evidence="3" id="KW-1185">Reference proteome</keyword>
<organism evidence="2 3">
    <name type="scientific">Puccinia triticina</name>
    <dbReference type="NCBI Taxonomy" id="208348"/>
    <lineage>
        <taxon>Eukaryota</taxon>
        <taxon>Fungi</taxon>
        <taxon>Dikarya</taxon>
        <taxon>Basidiomycota</taxon>
        <taxon>Pucciniomycotina</taxon>
        <taxon>Pucciniomycetes</taxon>
        <taxon>Pucciniales</taxon>
        <taxon>Pucciniaceae</taxon>
        <taxon>Puccinia</taxon>
    </lineage>
</organism>
<feature type="compositionally biased region" description="Low complexity" evidence="1">
    <location>
        <begin position="192"/>
        <end position="203"/>
    </location>
</feature>
<evidence type="ECO:0000256" key="1">
    <source>
        <dbReference type="SAM" id="MobiDB-lite"/>
    </source>
</evidence>
<name>A0ABY7D3I7_9BASI</name>
<evidence type="ECO:0000313" key="2">
    <source>
        <dbReference type="EMBL" id="WAQ92166.1"/>
    </source>
</evidence>
<dbReference type="Proteomes" id="UP001164743">
    <property type="component" value="Chromosome 16A"/>
</dbReference>
<protein>
    <submittedName>
        <fullName evidence="2">Uncharacterized protein</fullName>
    </submittedName>
</protein>
<sequence>MKAAQPATTWSVGNRLNFGVIPQAGQKKSSALECILPCFVRAFTSSVWSPHPSPVHILHRSAARKAASAHGIPTSKDLTPHVMMILIKSVREAVQEQSAMASQCTKEGDPSVHSEQLMCTISYSQPSLEHGVCVNDQGTFFCEGIPQGEATCSACAFVANEPDVGVPHVSNATHPDPITRSPSQPQLCRQEPSSQSPAQASSG</sequence>
<evidence type="ECO:0000313" key="3">
    <source>
        <dbReference type="Proteomes" id="UP001164743"/>
    </source>
</evidence>
<dbReference type="GeneID" id="77805044"/>
<dbReference type="EMBL" id="CP110436">
    <property type="protein sequence ID" value="WAQ92166.1"/>
    <property type="molecule type" value="Genomic_DNA"/>
</dbReference>
<reference evidence="2" key="1">
    <citation type="submission" date="2022-10" db="EMBL/GenBank/DDBJ databases">
        <title>Puccinia triticina Genome sequencing and assembly.</title>
        <authorList>
            <person name="Li C."/>
        </authorList>
    </citation>
    <scope>NUCLEOTIDE SEQUENCE</scope>
    <source>
        <strain evidence="2">Pt15</strain>
    </source>
</reference>